<dbReference type="Gene3D" id="1.20.5.320">
    <property type="entry name" value="6-Phosphogluconate Dehydrogenase, domain 3"/>
    <property type="match status" value="1"/>
</dbReference>
<dbReference type="InterPro" id="IPR051077">
    <property type="entry name" value="Ca-dependent_lectin"/>
</dbReference>
<evidence type="ECO:0000313" key="2">
    <source>
        <dbReference type="Proteomes" id="UP000593567"/>
    </source>
</evidence>
<evidence type="ECO:0008006" key="3">
    <source>
        <dbReference type="Google" id="ProtNLM"/>
    </source>
</evidence>
<evidence type="ECO:0000313" key="1">
    <source>
        <dbReference type="EMBL" id="KAF6026169.1"/>
    </source>
</evidence>
<dbReference type="OrthoDB" id="6086925at2759"/>
<dbReference type="EMBL" id="VXIV02002333">
    <property type="protein sequence ID" value="KAF6026169.1"/>
    <property type="molecule type" value="Genomic_DNA"/>
</dbReference>
<keyword evidence="2" id="KW-1185">Reference proteome</keyword>
<organism evidence="1 2">
    <name type="scientific">Bugula neritina</name>
    <name type="common">Brown bryozoan</name>
    <name type="synonym">Sertularia neritina</name>
    <dbReference type="NCBI Taxonomy" id="10212"/>
    <lineage>
        <taxon>Eukaryota</taxon>
        <taxon>Metazoa</taxon>
        <taxon>Spiralia</taxon>
        <taxon>Lophotrochozoa</taxon>
        <taxon>Bryozoa</taxon>
        <taxon>Gymnolaemata</taxon>
        <taxon>Cheilostomatida</taxon>
        <taxon>Flustrina</taxon>
        <taxon>Buguloidea</taxon>
        <taxon>Bugulidae</taxon>
        <taxon>Bugula</taxon>
    </lineage>
</organism>
<dbReference type="GO" id="GO:0005615">
    <property type="term" value="C:extracellular space"/>
    <property type="evidence" value="ECO:0007669"/>
    <property type="project" value="TreeGrafter"/>
</dbReference>
<proteinExistence type="predicted"/>
<protein>
    <recommendedName>
        <fullName evidence="3">Short-chain collagen C4-like</fullName>
    </recommendedName>
</protein>
<dbReference type="PANTHER" id="PTHR24024:SF18">
    <property type="entry name" value="SHORT-CHAIN COLLAGEN C4-LIKE"/>
    <property type="match status" value="1"/>
</dbReference>
<sequence length="275" mass="29269">MTRLDEQQKRIDALEAAVASLAKQATTEATVTDVEKRAVLSDDILQNFLTSIKDAAGRDGLPGIPGVQGDVGPVGPPGPPGPPGIFTEASSGGVYTRWGKNNCGADSSLLYRGFAGGSYYAQTGGGVNYQCLPLDPEYNKVSKGGTFYGSLMAGAEYQSYQYGIFPDNIHDQNVPCARCYTENRPATMMIPAKRTCPGGWTKEYEGYLMSAYKDHAHPSTFECVDAEPEAIIGLGSNTDGALLHFIRPDCSGASTTGHCPPYQANKELTCVVCSK</sequence>
<comment type="caution">
    <text evidence="1">The sequence shown here is derived from an EMBL/GenBank/DDBJ whole genome shotgun (WGS) entry which is preliminary data.</text>
</comment>
<dbReference type="AlphaFoldDB" id="A0A7J7JIM4"/>
<dbReference type="Proteomes" id="UP000593567">
    <property type="component" value="Unassembled WGS sequence"/>
</dbReference>
<accession>A0A7J7JIM4</accession>
<gene>
    <name evidence="1" type="ORF">EB796_015526</name>
</gene>
<dbReference type="PANTHER" id="PTHR24024">
    <property type="entry name" value="PULMONARY SURFACTANT-ASSOCIATED PROTEIN A"/>
    <property type="match status" value="1"/>
</dbReference>
<name>A0A7J7JIM4_BUGNE</name>
<reference evidence="1" key="1">
    <citation type="submission" date="2020-06" db="EMBL/GenBank/DDBJ databases">
        <title>Draft genome of Bugula neritina, a colonial animal packing powerful symbionts and potential medicines.</title>
        <authorList>
            <person name="Rayko M."/>
        </authorList>
    </citation>
    <scope>NUCLEOTIDE SEQUENCE [LARGE SCALE GENOMIC DNA]</scope>
    <source>
        <strain evidence="1">Kwan_BN1</strain>
    </source>
</reference>